<dbReference type="SUPFAM" id="SSF56672">
    <property type="entry name" value="DNA/RNA polymerases"/>
    <property type="match status" value="1"/>
</dbReference>
<evidence type="ECO:0000256" key="7">
    <source>
        <dbReference type="SAM" id="MobiDB-lite"/>
    </source>
</evidence>
<organism evidence="10 11">
    <name type="scientific">Grus japonensis</name>
    <name type="common">Japanese crane</name>
    <name type="synonym">Red-crowned crane</name>
    <dbReference type="NCBI Taxonomy" id="30415"/>
    <lineage>
        <taxon>Eukaryota</taxon>
        <taxon>Metazoa</taxon>
        <taxon>Chordata</taxon>
        <taxon>Craniata</taxon>
        <taxon>Vertebrata</taxon>
        <taxon>Euteleostomi</taxon>
        <taxon>Archelosauria</taxon>
        <taxon>Archosauria</taxon>
        <taxon>Dinosauria</taxon>
        <taxon>Saurischia</taxon>
        <taxon>Theropoda</taxon>
        <taxon>Coelurosauria</taxon>
        <taxon>Aves</taxon>
        <taxon>Neognathae</taxon>
        <taxon>Neoaves</taxon>
        <taxon>Gruiformes</taxon>
        <taxon>Gruidae</taxon>
        <taxon>Grus</taxon>
    </lineage>
</organism>
<evidence type="ECO:0000256" key="3">
    <source>
        <dbReference type="ARBA" id="ARBA00022722"/>
    </source>
</evidence>
<evidence type="ECO:0000256" key="2">
    <source>
        <dbReference type="ARBA" id="ARBA00022695"/>
    </source>
</evidence>
<keyword evidence="3" id="KW-0540">Nuclease</keyword>
<gene>
    <name evidence="10" type="ORF">GRJ2_003142900</name>
</gene>
<protein>
    <submittedName>
        <fullName evidence="10">Protein NYNRIN-like</fullName>
    </submittedName>
</protein>
<dbReference type="GO" id="GO:0003964">
    <property type="term" value="F:RNA-directed DNA polymerase activity"/>
    <property type="evidence" value="ECO:0007669"/>
    <property type="project" value="UniProtKB-KW"/>
</dbReference>
<keyword evidence="6" id="KW-0695">RNA-directed DNA polymerase</keyword>
<feature type="region of interest" description="Disordered" evidence="7">
    <location>
        <begin position="286"/>
        <end position="328"/>
    </location>
</feature>
<dbReference type="EMBL" id="BAAFJT010000128">
    <property type="protein sequence ID" value="GAB0206773.1"/>
    <property type="molecule type" value="Genomic_DNA"/>
</dbReference>
<keyword evidence="5" id="KW-0378">Hydrolase</keyword>
<keyword evidence="11" id="KW-1185">Reference proteome</keyword>
<keyword evidence="1" id="KW-0808">Transferase</keyword>
<evidence type="ECO:0000259" key="8">
    <source>
        <dbReference type="Pfam" id="PF00075"/>
    </source>
</evidence>
<evidence type="ECO:0000256" key="1">
    <source>
        <dbReference type="ARBA" id="ARBA00022679"/>
    </source>
</evidence>
<dbReference type="Gene3D" id="3.30.420.10">
    <property type="entry name" value="Ribonuclease H-like superfamily/Ribonuclease H"/>
    <property type="match status" value="1"/>
</dbReference>
<keyword evidence="4" id="KW-0255">Endonuclease</keyword>
<evidence type="ECO:0000313" key="11">
    <source>
        <dbReference type="Proteomes" id="UP001623348"/>
    </source>
</evidence>
<dbReference type="Proteomes" id="UP001623348">
    <property type="component" value="Unassembled WGS sequence"/>
</dbReference>
<dbReference type="InterPro" id="IPR036397">
    <property type="entry name" value="RNaseH_sf"/>
</dbReference>
<keyword evidence="2" id="KW-0548">Nucleotidyltransferase</keyword>
<proteinExistence type="predicted"/>
<dbReference type="InterPro" id="IPR041373">
    <property type="entry name" value="RT_RNaseH"/>
</dbReference>
<evidence type="ECO:0000259" key="9">
    <source>
        <dbReference type="Pfam" id="PF17917"/>
    </source>
</evidence>
<dbReference type="PANTHER" id="PTHR33064">
    <property type="entry name" value="POL PROTEIN"/>
    <property type="match status" value="1"/>
</dbReference>
<dbReference type="AlphaFoldDB" id="A0ABC9Y9V0"/>
<dbReference type="InterPro" id="IPR002156">
    <property type="entry name" value="RNaseH_domain"/>
</dbReference>
<dbReference type="Pfam" id="PF00075">
    <property type="entry name" value="RNase_H"/>
    <property type="match status" value="1"/>
</dbReference>
<reference evidence="10 11" key="1">
    <citation type="submission" date="2024-06" db="EMBL/GenBank/DDBJ databases">
        <title>The draft genome of Grus japonensis, version 3.</title>
        <authorList>
            <person name="Nabeshima K."/>
            <person name="Suzuki S."/>
            <person name="Onuma M."/>
        </authorList>
    </citation>
    <scope>NUCLEOTIDE SEQUENCE [LARGE SCALE GENOMIC DNA]</scope>
    <source>
        <strain evidence="10 11">451A</strain>
    </source>
</reference>
<dbReference type="PANTHER" id="PTHR33064:SF36">
    <property type="entry name" value="CCHC-TYPE DOMAIN-CONTAINING PROTEIN"/>
    <property type="match status" value="1"/>
</dbReference>
<dbReference type="Gene3D" id="3.10.20.370">
    <property type="match status" value="1"/>
</dbReference>
<feature type="domain" description="RNase H type-1" evidence="8">
    <location>
        <begin position="176"/>
        <end position="232"/>
    </location>
</feature>
<dbReference type="GO" id="GO:0016787">
    <property type="term" value="F:hydrolase activity"/>
    <property type="evidence" value="ECO:0007669"/>
    <property type="project" value="UniProtKB-KW"/>
</dbReference>
<comment type="caution">
    <text evidence="10">The sequence shown here is derived from an EMBL/GenBank/DDBJ whole genome shotgun (WGS) entry which is preliminary data.</text>
</comment>
<dbReference type="InterPro" id="IPR012337">
    <property type="entry name" value="RNaseH-like_sf"/>
</dbReference>
<evidence type="ECO:0000256" key="6">
    <source>
        <dbReference type="ARBA" id="ARBA00022918"/>
    </source>
</evidence>
<evidence type="ECO:0000256" key="5">
    <source>
        <dbReference type="ARBA" id="ARBA00022801"/>
    </source>
</evidence>
<accession>A0ABC9Y9V0</accession>
<dbReference type="GO" id="GO:0004519">
    <property type="term" value="F:endonuclease activity"/>
    <property type="evidence" value="ECO:0007669"/>
    <property type="project" value="UniProtKB-KW"/>
</dbReference>
<dbReference type="InterPro" id="IPR043502">
    <property type="entry name" value="DNA/RNA_pol_sf"/>
</dbReference>
<feature type="domain" description="Reverse transcriptase RNase H-like" evidence="9">
    <location>
        <begin position="24"/>
        <end position="121"/>
    </location>
</feature>
<dbReference type="SUPFAM" id="SSF53098">
    <property type="entry name" value="Ribonuclease H-like"/>
    <property type="match status" value="1"/>
</dbReference>
<dbReference type="Pfam" id="PF17917">
    <property type="entry name" value="RT_RNaseH"/>
    <property type="match status" value="1"/>
</dbReference>
<evidence type="ECO:0000313" key="10">
    <source>
        <dbReference type="EMBL" id="GAB0206773.1"/>
    </source>
</evidence>
<sequence length="328" mass="35947">MIQTGRTGKGAFKTWSQAGKTKTLFVHERQHLALGVLAQRLGSWKRPVGYFSKQLDNVSKGWPGCLRAVAATVLLIQEARKLTMGQKIVVYVPHMVITVLEQKGGHWLSPSRMLKYQVVLLEQDDVELKATAIVNPAMFLTTENPTEKLEHNCLVTIEQVYSSRPDLKDEPLKDPDLELFTDGSSFVQEGRRVGGYAVVTTDKVLESGTLPANTSAQKAELVALKQALRMAEGKRELLTLPKELLTPDYSIPETTDAMLILGEFYTIGMQPQEPWGAAGMALPPSQAAACEKRGKKRGQSALPKPDSKRRALAGSTRVAGGEVEPEQG</sequence>
<name>A0ABC9Y9V0_GRUJA</name>
<dbReference type="InterPro" id="IPR051320">
    <property type="entry name" value="Viral_Replic_Matur_Polypro"/>
</dbReference>
<evidence type="ECO:0000256" key="4">
    <source>
        <dbReference type="ARBA" id="ARBA00022759"/>
    </source>
</evidence>